<gene>
    <name evidence="2" type="ORF">FHW37_107265</name>
</gene>
<dbReference type="Proteomes" id="UP000320653">
    <property type="component" value="Unassembled WGS sequence"/>
</dbReference>
<dbReference type="EMBL" id="VIWP01000007">
    <property type="protein sequence ID" value="TWF49894.1"/>
    <property type="molecule type" value="Genomic_DNA"/>
</dbReference>
<feature type="compositionally biased region" description="Basic and acidic residues" evidence="1">
    <location>
        <begin position="21"/>
        <end position="32"/>
    </location>
</feature>
<keyword evidence="3" id="KW-1185">Reference proteome</keyword>
<evidence type="ECO:0000313" key="2">
    <source>
        <dbReference type="EMBL" id="TWF49894.1"/>
    </source>
</evidence>
<evidence type="ECO:0000256" key="1">
    <source>
        <dbReference type="SAM" id="MobiDB-lite"/>
    </source>
</evidence>
<name>A0A561QHQ4_9HYPH</name>
<protein>
    <submittedName>
        <fullName evidence="2">Uncharacterized protein</fullName>
    </submittedName>
</protein>
<evidence type="ECO:0000313" key="3">
    <source>
        <dbReference type="Proteomes" id="UP000320653"/>
    </source>
</evidence>
<comment type="caution">
    <text evidence="2">The sequence shown here is derived from an EMBL/GenBank/DDBJ whole genome shotgun (WGS) entry which is preliminary data.</text>
</comment>
<sequence length="51" mass="6103">MSENVRRKMVHEKQPQSYRNEAQRKGRDAELRPECRSTDKGERLMLMMVPV</sequence>
<dbReference type="AlphaFoldDB" id="A0A561QHQ4"/>
<reference evidence="2 3" key="1">
    <citation type="submission" date="2019-06" db="EMBL/GenBank/DDBJ databases">
        <title>Sorghum-associated microbial communities from plants grown in Nebraska, USA.</title>
        <authorList>
            <person name="Schachtman D."/>
        </authorList>
    </citation>
    <scope>NUCLEOTIDE SEQUENCE [LARGE SCALE GENOMIC DNA]</scope>
    <source>
        <strain evidence="2 3">1225</strain>
    </source>
</reference>
<feature type="region of interest" description="Disordered" evidence="1">
    <location>
        <begin position="1"/>
        <end position="32"/>
    </location>
</feature>
<proteinExistence type="predicted"/>
<feature type="compositionally biased region" description="Basic and acidic residues" evidence="1">
    <location>
        <begin position="1"/>
        <end position="14"/>
    </location>
</feature>
<accession>A0A561QHQ4</accession>
<organism evidence="2 3">
    <name type="scientific">Neorhizobium alkalisoli</name>
    <dbReference type="NCBI Taxonomy" id="528178"/>
    <lineage>
        <taxon>Bacteria</taxon>
        <taxon>Pseudomonadati</taxon>
        <taxon>Pseudomonadota</taxon>
        <taxon>Alphaproteobacteria</taxon>
        <taxon>Hyphomicrobiales</taxon>
        <taxon>Rhizobiaceae</taxon>
        <taxon>Rhizobium/Agrobacterium group</taxon>
        <taxon>Neorhizobium</taxon>
    </lineage>
</organism>